<gene>
    <name evidence="1" type="ORF">BYL167_LOCUS50545</name>
    <name evidence="2" type="ORF">GIL414_LOCUS59439</name>
</gene>
<dbReference type="Proteomes" id="UP000681967">
    <property type="component" value="Unassembled WGS sequence"/>
</dbReference>
<dbReference type="AlphaFoldDB" id="A0A8S3DR41"/>
<organism evidence="2 3">
    <name type="scientific">Rotaria magnacalcarata</name>
    <dbReference type="NCBI Taxonomy" id="392030"/>
    <lineage>
        <taxon>Eukaryota</taxon>
        <taxon>Metazoa</taxon>
        <taxon>Spiralia</taxon>
        <taxon>Gnathifera</taxon>
        <taxon>Rotifera</taxon>
        <taxon>Eurotatoria</taxon>
        <taxon>Bdelloidea</taxon>
        <taxon>Philodinida</taxon>
        <taxon>Philodinidae</taxon>
        <taxon>Rotaria</taxon>
    </lineage>
</organism>
<protein>
    <submittedName>
        <fullName evidence="2">Uncharacterized protein</fullName>
    </submittedName>
</protein>
<feature type="non-terminal residue" evidence="2">
    <location>
        <position position="1"/>
    </location>
</feature>
<sequence length="27" mass="3144">MQMTYQVRVIQSLDITPKQLLIPANEI</sequence>
<dbReference type="Proteomes" id="UP000681720">
    <property type="component" value="Unassembled WGS sequence"/>
</dbReference>
<evidence type="ECO:0000313" key="3">
    <source>
        <dbReference type="Proteomes" id="UP000681720"/>
    </source>
</evidence>
<dbReference type="EMBL" id="CAJOBH010155272">
    <property type="protein sequence ID" value="CAF4860164.1"/>
    <property type="molecule type" value="Genomic_DNA"/>
</dbReference>
<accession>A0A8S3DR41</accession>
<name>A0A8S3DR41_9BILA</name>
<evidence type="ECO:0000313" key="2">
    <source>
        <dbReference type="EMBL" id="CAF5041093.1"/>
    </source>
</evidence>
<evidence type="ECO:0000313" key="1">
    <source>
        <dbReference type="EMBL" id="CAF4860164.1"/>
    </source>
</evidence>
<reference evidence="2" key="1">
    <citation type="submission" date="2021-02" db="EMBL/GenBank/DDBJ databases">
        <authorList>
            <person name="Nowell W R."/>
        </authorList>
    </citation>
    <scope>NUCLEOTIDE SEQUENCE</scope>
</reference>
<dbReference type="EMBL" id="CAJOBJ010224701">
    <property type="protein sequence ID" value="CAF5041093.1"/>
    <property type="molecule type" value="Genomic_DNA"/>
</dbReference>
<proteinExistence type="predicted"/>
<comment type="caution">
    <text evidence="2">The sequence shown here is derived from an EMBL/GenBank/DDBJ whole genome shotgun (WGS) entry which is preliminary data.</text>
</comment>